<accession>A0A061QYX9</accession>
<proteinExistence type="predicted"/>
<reference evidence="1" key="1">
    <citation type="submission" date="2014-05" db="EMBL/GenBank/DDBJ databases">
        <title>The transcriptome of the halophilic microalga Tetraselmis sp. GSL018 isolated from the Great Salt Lake, Utah.</title>
        <authorList>
            <person name="Jinkerson R.E."/>
            <person name="D'Adamo S."/>
            <person name="Posewitz M.C."/>
        </authorList>
    </citation>
    <scope>NUCLEOTIDE SEQUENCE</scope>
    <source>
        <strain evidence="1">GSL018</strain>
    </source>
</reference>
<evidence type="ECO:0000313" key="1">
    <source>
        <dbReference type="EMBL" id="JAC64938.1"/>
    </source>
</evidence>
<organism evidence="1">
    <name type="scientific">Tetraselmis sp. GSL018</name>
    <dbReference type="NCBI Taxonomy" id="582737"/>
    <lineage>
        <taxon>Eukaryota</taxon>
        <taxon>Viridiplantae</taxon>
        <taxon>Chlorophyta</taxon>
        <taxon>core chlorophytes</taxon>
        <taxon>Chlorodendrophyceae</taxon>
        <taxon>Chlorodendrales</taxon>
        <taxon>Chlorodendraceae</taxon>
        <taxon>Tetraselmis</taxon>
    </lineage>
</organism>
<dbReference type="EMBL" id="GBEZ01021849">
    <property type="protein sequence ID" value="JAC64938.1"/>
    <property type="molecule type" value="Transcribed_RNA"/>
</dbReference>
<name>A0A061QYX9_9CHLO</name>
<dbReference type="AlphaFoldDB" id="A0A061QYX9"/>
<feature type="non-terminal residue" evidence="1">
    <location>
        <position position="1"/>
    </location>
</feature>
<protein>
    <submittedName>
        <fullName evidence="1">Uncharacterized protein</fullName>
    </submittedName>
</protein>
<gene>
    <name evidence="1" type="ORF">TSPGSL018_17189</name>
</gene>
<sequence length="163" mass="18068">STALENSEMVASNYKNHLNDKSNDIDDSCCRKTLSINAALEAHLAVLEPSFKVKLQRILSCKYEPKRCVTEASCKTGNATHEDVSGSAGQSFWSADTEDTTWKENDLFQAAQEIQELCLQIANSNIEEDDSSDISVLLSCIYRSLMPPALLSSRDLTRFLQKG</sequence>